<dbReference type="GO" id="GO:0016887">
    <property type="term" value="F:ATP hydrolysis activity"/>
    <property type="evidence" value="ECO:0007669"/>
    <property type="project" value="InterPro"/>
</dbReference>
<evidence type="ECO:0000256" key="5">
    <source>
        <dbReference type="ARBA" id="ARBA00022840"/>
    </source>
</evidence>
<dbReference type="CDD" id="cd03259">
    <property type="entry name" value="ABC_Carb_Solutes_like"/>
    <property type="match status" value="1"/>
</dbReference>
<evidence type="ECO:0000256" key="7">
    <source>
        <dbReference type="SAM" id="MobiDB-lite"/>
    </source>
</evidence>
<evidence type="ECO:0000256" key="4">
    <source>
        <dbReference type="ARBA" id="ARBA00022741"/>
    </source>
</evidence>
<gene>
    <name evidence="9" type="primary">ugpC</name>
    <name evidence="9" type="ORF">CT19425_40232</name>
</gene>
<dbReference type="PANTHER" id="PTHR43875">
    <property type="entry name" value="MALTODEXTRIN IMPORT ATP-BINDING PROTEIN MSMX"/>
    <property type="match status" value="1"/>
</dbReference>
<keyword evidence="4" id="KW-0547">Nucleotide-binding</keyword>
<feature type="region of interest" description="Disordered" evidence="7">
    <location>
        <begin position="1"/>
        <end position="21"/>
    </location>
</feature>
<keyword evidence="2" id="KW-1003">Cell membrane</keyword>
<dbReference type="SMART" id="SM00382">
    <property type="entry name" value="AAA"/>
    <property type="match status" value="1"/>
</dbReference>
<dbReference type="InterPro" id="IPR047641">
    <property type="entry name" value="ABC_transpr_MalK/UgpC-like"/>
</dbReference>
<dbReference type="Proteomes" id="UP000255505">
    <property type="component" value="Chromosome I"/>
</dbReference>
<dbReference type="SUPFAM" id="SSF52540">
    <property type="entry name" value="P-loop containing nucleoside triphosphate hydrolases"/>
    <property type="match status" value="1"/>
</dbReference>
<protein>
    <submittedName>
        <fullName evidence="9">sn-glycerol-3-phosphate transport ATP-binding protein</fullName>
    </submittedName>
</protein>
<dbReference type="PROSITE" id="PS50893">
    <property type="entry name" value="ABC_TRANSPORTER_2"/>
    <property type="match status" value="1"/>
</dbReference>
<keyword evidence="6" id="KW-0472">Membrane</keyword>
<dbReference type="InterPro" id="IPR015853">
    <property type="entry name" value="ABC_transpr_FbpC"/>
</dbReference>
<evidence type="ECO:0000256" key="6">
    <source>
        <dbReference type="ARBA" id="ARBA00023136"/>
    </source>
</evidence>
<dbReference type="InterPro" id="IPR027417">
    <property type="entry name" value="P-loop_NTPase"/>
</dbReference>
<dbReference type="Pfam" id="PF00005">
    <property type="entry name" value="ABC_tran"/>
    <property type="match status" value="1"/>
</dbReference>
<dbReference type="GO" id="GO:0055052">
    <property type="term" value="C:ATP-binding cassette (ABC) transporter complex, substrate-binding subunit-containing"/>
    <property type="evidence" value="ECO:0007669"/>
    <property type="project" value="TreeGrafter"/>
</dbReference>
<feature type="domain" description="ABC transporter" evidence="8">
    <location>
        <begin position="29"/>
        <end position="265"/>
    </location>
</feature>
<dbReference type="InterPro" id="IPR003593">
    <property type="entry name" value="AAA+_ATPase"/>
</dbReference>
<evidence type="ECO:0000313" key="9">
    <source>
        <dbReference type="EMBL" id="SPK71792.1"/>
    </source>
</evidence>
<evidence type="ECO:0000313" key="10">
    <source>
        <dbReference type="Proteomes" id="UP000255505"/>
    </source>
</evidence>
<dbReference type="GO" id="GO:0015408">
    <property type="term" value="F:ABC-type ferric iron transporter activity"/>
    <property type="evidence" value="ECO:0007669"/>
    <property type="project" value="InterPro"/>
</dbReference>
<dbReference type="Gene3D" id="3.40.50.300">
    <property type="entry name" value="P-loop containing nucleotide triphosphate hydrolases"/>
    <property type="match status" value="1"/>
</dbReference>
<proteinExistence type="predicted"/>
<evidence type="ECO:0000259" key="8">
    <source>
        <dbReference type="PROSITE" id="PS50893"/>
    </source>
</evidence>
<sequence>MRRAGPAGSGPGCRAARRRQRQEAEMARIDLDLAHSYVPQPRTDEDYALLPLRFTFEDGGAYALLGPSGCGKTTLLNCISGLLRPSHGTIAFDGRDVTGATPQARNIAQVFQFPVIYDTMTVGENLAFPLRNRGVPEAQVRERVGRVAEMLDLSATLGRRASGLAADAKQKISLGRGLVRQDVSAILFDEPLTVIDPQLKWQLRRKLKEIHHEFRLTLIYVTHDQTEALTFADQVVVMSRGKAVQVGPADALFERPAHTFVGHFIGSPGMNFLSGQWRDGAIDVAGRRYLPPLSPPVEAALRQAGSFRIGVRPEYLQLAPERDTQAVPVQVQRAQDIGTYWLLTGAVQEAGAQAGTLRARLGAEATGLRAGDTAWLSVFNRHTCYYVNEELVS</sequence>
<accession>A0A375IEN8</accession>
<evidence type="ECO:0000256" key="1">
    <source>
        <dbReference type="ARBA" id="ARBA00022448"/>
    </source>
</evidence>
<evidence type="ECO:0000256" key="2">
    <source>
        <dbReference type="ARBA" id="ARBA00022475"/>
    </source>
</evidence>
<dbReference type="EMBL" id="LT991976">
    <property type="protein sequence ID" value="SPK71792.1"/>
    <property type="molecule type" value="Genomic_DNA"/>
</dbReference>
<dbReference type="InterPro" id="IPR003439">
    <property type="entry name" value="ABC_transporter-like_ATP-bd"/>
</dbReference>
<keyword evidence="3" id="KW-0997">Cell inner membrane</keyword>
<dbReference type="PANTHER" id="PTHR43875:SF14">
    <property type="entry name" value="ABC TRANSPORTER ATP-BINDING PROTEIN"/>
    <property type="match status" value="1"/>
</dbReference>
<evidence type="ECO:0000256" key="3">
    <source>
        <dbReference type="ARBA" id="ARBA00022519"/>
    </source>
</evidence>
<reference evidence="9 10" key="1">
    <citation type="submission" date="2018-01" db="EMBL/GenBank/DDBJ databases">
        <authorList>
            <person name="Gaut B.S."/>
            <person name="Morton B.R."/>
            <person name="Clegg M.T."/>
            <person name="Duvall M.R."/>
        </authorList>
    </citation>
    <scope>NUCLEOTIDE SEQUENCE [LARGE SCALE GENOMIC DNA]</scope>
    <source>
        <strain evidence="9">Cupriavidus taiwanensis LMG 19425</strain>
    </source>
</reference>
<dbReference type="GO" id="GO:0005524">
    <property type="term" value="F:ATP binding"/>
    <property type="evidence" value="ECO:0007669"/>
    <property type="project" value="UniProtKB-KW"/>
</dbReference>
<dbReference type="InterPro" id="IPR008995">
    <property type="entry name" value="Mo/tungstate-bd_C_term_dom"/>
</dbReference>
<organism evidence="9 10">
    <name type="scientific">Cupriavidus taiwanensis</name>
    <dbReference type="NCBI Taxonomy" id="164546"/>
    <lineage>
        <taxon>Bacteria</taxon>
        <taxon>Pseudomonadati</taxon>
        <taxon>Pseudomonadota</taxon>
        <taxon>Betaproteobacteria</taxon>
        <taxon>Burkholderiales</taxon>
        <taxon>Burkholderiaceae</taxon>
        <taxon>Cupriavidus</taxon>
    </lineage>
</organism>
<dbReference type="SUPFAM" id="SSF50331">
    <property type="entry name" value="MOP-like"/>
    <property type="match status" value="1"/>
</dbReference>
<dbReference type="AlphaFoldDB" id="A0A375IEN8"/>
<dbReference type="Gene3D" id="2.40.50.100">
    <property type="match status" value="1"/>
</dbReference>
<name>A0A375IEN8_9BURK</name>
<keyword evidence="1" id="KW-0813">Transport</keyword>
<keyword evidence="5 9" id="KW-0067">ATP-binding</keyword>